<evidence type="ECO:0000313" key="3">
    <source>
        <dbReference type="Proteomes" id="UP000807542"/>
    </source>
</evidence>
<organism evidence="2 3">
    <name type="scientific">Limnobaculum xujianqingii</name>
    <dbReference type="NCBI Taxonomy" id="2738837"/>
    <lineage>
        <taxon>Bacteria</taxon>
        <taxon>Pseudomonadati</taxon>
        <taxon>Pseudomonadota</taxon>
        <taxon>Gammaproteobacteria</taxon>
        <taxon>Enterobacterales</taxon>
        <taxon>Budviciaceae</taxon>
        <taxon>Limnobaculum</taxon>
    </lineage>
</organism>
<proteinExistence type="predicted"/>
<evidence type="ECO:0000313" key="4">
    <source>
        <dbReference type="Proteomes" id="UP001296969"/>
    </source>
</evidence>
<name>A0A9D7FXC7_9GAMM</name>
<evidence type="ECO:0000313" key="2">
    <source>
        <dbReference type="EMBL" id="MBK5176076.1"/>
    </source>
</evidence>
<sequence>MKATKPICHYCGDSKTVNRHGTAQNGYPRFYCKACKTTFQTSYIYKGYEENILRQIKRMSEDGYTPERISYELKIALTSVRQYMKYETVEQ</sequence>
<gene>
    <name evidence="2" type="ORF">I2492_07040</name>
    <name evidence="1" type="ORF">I2493_07040</name>
</gene>
<dbReference type="EMBL" id="JADRCP010000001">
    <property type="protein sequence ID" value="MBK5176076.1"/>
    <property type="molecule type" value="Genomic_DNA"/>
</dbReference>
<comment type="caution">
    <text evidence="2">The sequence shown here is derived from an EMBL/GenBank/DDBJ whole genome shotgun (WGS) entry which is preliminary data.</text>
</comment>
<reference evidence="2 4" key="1">
    <citation type="submission" date="2020-11" db="EMBL/GenBank/DDBJ databases">
        <title>Insectihabitans protaetiae gen. nov. sp. nov. and Insectihabitans allomyrinae sp. nov., isolated from larvae of Protaetia brevitarsis seulensis and Allomyrina dichotoma, respectively.</title>
        <authorList>
            <person name="Lee S.D."/>
            <person name="Byeon Y.-S."/>
            <person name="Kim S.-M."/>
            <person name="Yang H.L."/>
            <person name="Kim I.S."/>
        </authorList>
    </citation>
    <scope>NUCLEOTIDE SEQUENCE</scope>
    <source>
        <strain evidence="2">CWB-B4</strain>
        <strain evidence="1 4">CWB-B43</strain>
    </source>
</reference>
<dbReference type="RefSeq" id="WP_228397782.1">
    <property type="nucleotide sequence ID" value="NZ_JADRCP010000001.1"/>
</dbReference>
<keyword evidence="4" id="KW-1185">Reference proteome</keyword>
<evidence type="ECO:0008006" key="5">
    <source>
        <dbReference type="Google" id="ProtNLM"/>
    </source>
</evidence>
<accession>A0A9D7FXC7</accession>
<protein>
    <recommendedName>
        <fullName evidence="5">IS1 family transposase</fullName>
    </recommendedName>
</protein>
<dbReference type="Proteomes" id="UP000807542">
    <property type="component" value="Unassembled WGS sequence"/>
</dbReference>
<dbReference type="EMBL" id="JADRCQ010000001">
    <property type="protein sequence ID" value="MBK5072767.1"/>
    <property type="molecule type" value="Genomic_DNA"/>
</dbReference>
<evidence type="ECO:0000313" key="1">
    <source>
        <dbReference type="EMBL" id="MBK5072767.1"/>
    </source>
</evidence>
<dbReference type="Proteomes" id="UP001296969">
    <property type="component" value="Unassembled WGS sequence"/>
</dbReference>
<dbReference type="AlphaFoldDB" id="A0A9D7FXC7"/>